<evidence type="ECO:0000313" key="3">
    <source>
        <dbReference type="EMBL" id="MBB6214038.1"/>
    </source>
</evidence>
<feature type="short sequence motif" description="HXTX 2" evidence="2">
    <location>
        <begin position="126"/>
        <end position="129"/>
    </location>
</feature>
<dbReference type="EMBL" id="JACHEN010000001">
    <property type="protein sequence ID" value="MBB6214038.1"/>
    <property type="molecule type" value="Genomic_DNA"/>
</dbReference>
<proteinExistence type="inferred from homology"/>
<dbReference type="GO" id="GO:0008664">
    <property type="term" value="F:RNA 2',3'-cyclic 3'-phosphodiesterase activity"/>
    <property type="evidence" value="ECO:0007669"/>
    <property type="project" value="UniProtKB-EC"/>
</dbReference>
<sequence length="181" mass="20970">MRVFIAIELDEVLKEYLREKQQKVRNYSEKGNFTRIENLHLTLRFIGEVSTVDVEKIKEAMEEAAEKTNSFQMTLGSLGEFPRGNKKILWIGIDQGRQILQQLFAKLEKSLEERGYPREEKGLKPHITLGREIVLQKIFGELSKEIMVESKTVGVKAITLMESTRIQGALTYVPIYRRNLQ</sequence>
<evidence type="ECO:0000313" key="4">
    <source>
        <dbReference type="Proteomes" id="UP000579281"/>
    </source>
</evidence>
<comment type="catalytic activity">
    <reaction evidence="2">
        <text>a 3'-end 2',3'-cyclophospho-ribonucleotide-RNA + H2O = a 3'-end 2'-phospho-ribonucleotide-RNA + H(+)</text>
        <dbReference type="Rhea" id="RHEA:11828"/>
        <dbReference type="Rhea" id="RHEA-COMP:10464"/>
        <dbReference type="Rhea" id="RHEA-COMP:17353"/>
        <dbReference type="ChEBI" id="CHEBI:15377"/>
        <dbReference type="ChEBI" id="CHEBI:15378"/>
        <dbReference type="ChEBI" id="CHEBI:83064"/>
        <dbReference type="ChEBI" id="CHEBI:173113"/>
        <dbReference type="EC" id="3.1.4.58"/>
    </reaction>
</comment>
<dbReference type="Pfam" id="PF13563">
    <property type="entry name" value="2_5_RNA_ligase2"/>
    <property type="match status" value="1"/>
</dbReference>
<evidence type="ECO:0000256" key="2">
    <source>
        <dbReference type="HAMAP-Rule" id="MF_01940"/>
    </source>
</evidence>
<gene>
    <name evidence="3" type="ORF">HNQ80_000107</name>
</gene>
<organism evidence="3 4">
    <name type="scientific">Anaerosolibacter carboniphilus</name>
    <dbReference type="NCBI Taxonomy" id="1417629"/>
    <lineage>
        <taxon>Bacteria</taxon>
        <taxon>Bacillati</taxon>
        <taxon>Bacillota</taxon>
        <taxon>Clostridia</taxon>
        <taxon>Peptostreptococcales</taxon>
        <taxon>Thermotaleaceae</taxon>
        <taxon>Anaerosolibacter</taxon>
    </lineage>
</organism>
<dbReference type="HAMAP" id="MF_01940">
    <property type="entry name" value="RNA_CPDase"/>
    <property type="match status" value="1"/>
</dbReference>
<dbReference type="AlphaFoldDB" id="A0A841KPM0"/>
<evidence type="ECO:0000256" key="1">
    <source>
        <dbReference type="ARBA" id="ARBA00022801"/>
    </source>
</evidence>
<dbReference type="GO" id="GO:0016874">
    <property type="term" value="F:ligase activity"/>
    <property type="evidence" value="ECO:0007669"/>
    <property type="project" value="UniProtKB-KW"/>
</dbReference>
<dbReference type="SUPFAM" id="SSF55144">
    <property type="entry name" value="LigT-like"/>
    <property type="match status" value="1"/>
</dbReference>
<accession>A0A841KPM0</accession>
<dbReference type="NCBIfam" id="TIGR02258">
    <property type="entry name" value="2_5_ligase"/>
    <property type="match status" value="1"/>
</dbReference>
<name>A0A841KPM0_9FIRM</name>
<feature type="active site" description="Proton acceptor" evidence="2">
    <location>
        <position position="126"/>
    </location>
</feature>
<comment type="similarity">
    <text evidence="2">Belongs to the 2H phosphoesterase superfamily. ThpR family.</text>
</comment>
<reference evidence="3 4" key="1">
    <citation type="submission" date="2020-08" db="EMBL/GenBank/DDBJ databases">
        <title>Genomic Encyclopedia of Type Strains, Phase IV (KMG-IV): sequencing the most valuable type-strain genomes for metagenomic binning, comparative biology and taxonomic classification.</title>
        <authorList>
            <person name="Goeker M."/>
        </authorList>
    </citation>
    <scope>NUCLEOTIDE SEQUENCE [LARGE SCALE GENOMIC DNA]</scope>
    <source>
        <strain evidence="3 4">DSM 103526</strain>
    </source>
</reference>
<keyword evidence="1 2" id="KW-0378">Hydrolase</keyword>
<dbReference type="GO" id="GO:0004113">
    <property type="term" value="F:2',3'-cyclic-nucleotide 3'-phosphodiesterase activity"/>
    <property type="evidence" value="ECO:0007669"/>
    <property type="project" value="InterPro"/>
</dbReference>
<dbReference type="Gene3D" id="3.90.1140.10">
    <property type="entry name" value="Cyclic phosphodiesterase"/>
    <property type="match status" value="1"/>
</dbReference>
<comment type="caution">
    <text evidence="3">The sequence shown here is derived from an EMBL/GenBank/DDBJ whole genome shotgun (WGS) entry which is preliminary data.</text>
</comment>
<dbReference type="RefSeq" id="WP_184307094.1">
    <property type="nucleotide sequence ID" value="NZ_JACHEN010000001.1"/>
</dbReference>
<dbReference type="InterPro" id="IPR009097">
    <property type="entry name" value="Cyclic_Pdiesterase"/>
</dbReference>
<dbReference type="EC" id="3.1.4.58" evidence="2"/>
<dbReference type="PANTHER" id="PTHR35561:SF1">
    <property type="entry name" value="RNA 2',3'-CYCLIC PHOSPHODIESTERASE"/>
    <property type="match status" value="1"/>
</dbReference>
<keyword evidence="4" id="KW-1185">Reference proteome</keyword>
<dbReference type="InterPro" id="IPR004175">
    <property type="entry name" value="RNA_CPDase"/>
</dbReference>
<comment type="function">
    <text evidence="2">Hydrolyzes RNA 2',3'-cyclic phosphodiester to an RNA 2'-phosphomonoester.</text>
</comment>
<dbReference type="PANTHER" id="PTHR35561">
    <property type="entry name" value="RNA 2',3'-CYCLIC PHOSPHODIESTERASE"/>
    <property type="match status" value="1"/>
</dbReference>
<feature type="short sequence motif" description="HXTX 1" evidence="2">
    <location>
        <begin position="40"/>
        <end position="43"/>
    </location>
</feature>
<dbReference type="Proteomes" id="UP000579281">
    <property type="component" value="Unassembled WGS sequence"/>
</dbReference>
<feature type="active site" description="Proton donor" evidence="2">
    <location>
        <position position="40"/>
    </location>
</feature>
<protein>
    <recommendedName>
        <fullName evidence="2">RNA 2',3'-cyclic phosphodiesterase</fullName>
        <shortName evidence="2">RNA 2',3'-CPDase</shortName>
        <ecNumber evidence="2">3.1.4.58</ecNumber>
    </recommendedName>
</protein>
<keyword evidence="3" id="KW-0436">Ligase</keyword>